<dbReference type="Proteomes" id="UP001417504">
    <property type="component" value="Unassembled WGS sequence"/>
</dbReference>
<feature type="compositionally biased region" description="Pro residues" evidence="1">
    <location>
        <begin position="12"/>
        <end position="32"/>
    </location>
</feature>
<dbReference type="EMBL" id="JBBNAE010000004">
    <property type="protein sequence ID" value="KAK9131082.1"/>
    <property type="molecule type" value="Genomic_DNA"/>
</dbReference>
<name>A0AAP0JBD3_9MAGN</name>
<protein>
    <submittedName>
        <fullName evidence="2">Uncharacterized protein</fullName>
    </submittedName>
</protein>
<reference evidence="2 3" key="1">
    <citation type="submission" date="2024-01" db="EMBL/GenBank/DDBJ databases">
        <title>Genome assemblies of Stephania.</title>
        <authorList>
            <person name="Yang L."/>
        </authorList>
    </citation>
    <scope>NUCLEOTIDE SEQUENCE [LARGE SCALE GENOMIC DNA]</scope>
    <source>
        <strain evidence="2">QJT</strain>
        <tissue evidence="2">Leaf</tissue>
    </source>
</reference>
<feature type="region of interest" description="Disordered" evidence="1">
    <location>
        <begin position="1"/>
        <end position="55"/>
    </location>
</feature>
<evidence type="ECO:0000256" key="1">
    <source>
        <dbReference type="SAM" id="MobiDB-lite"/>
    </source>
</evidence>
<proteinExistence type="predicted"/>
<keyword evidence="3" id="KW-1185">Reference proteome</keyword>
<evidence type="ECO:0000313" key="2">
    <source>
        <dbReference type="EMBL" id="KAK9131082.1"/>
    </source>
</evidence>
<accession>A0AAP0JBD3</accession>
<organism evidence="2 3">
    <name type="scientific">Stephania japonica</name>
    <dbReference type="NCBI Taxonomy" id="461633"/>
    <lineage>
        <taxon>Eukaryota</taxon>
        <taxon>Viridiplantae</taxon>
        <taxon>Streptophyta</taxon>
        <taxon>Embryophyta</taxon>
        <taxon>Tracheophyta</taxon>
        <taxon>Spermatophyta</taxon>
        <taxon>Magnoliopsida</taxon>
        <taxon>Ranunculales</taxon>
        <taxon>Menispermaceae</taxon>
        <taxon>Menispermoideae</taxon>
        <taxon>Cissampelideae</taxon>
        <taxon>Stephania</taxon>
    </lineage>
</organism>
<feature type="compositionally biased region" description="Low complexity" evidence="1">
    <location>
        <begin position="1"/>
        <end position="11"/>
    </location>
</feature>
<sequence length="55" mass="5815">MSSAPPGTTLAPSPPSTPSPPGSSRNSPPPPASGLHRVLRRKCKRRPRGCRRRGC</sequence>
<feature type="compositionally biased region" description="Basic residues" evidence="1">
    <location>
        <begin position="37"/>
        <end position="55"/>
    </location>
</feature>
<dbReference type="AlphaFoldDB" id="A0AAP0JBD3"/>
<evidence type="ECO:0000313" key="3">
    <source>
        <dbReference type="Proteomes" id="UP001417504"/>
    </source>
</evidence>
<comment type="caution">
    <text evidence="2">The sequence shown here is derived from an EMBL/GenBank/DDBJ whole genome shotgun (WGS) entry which is preliminary data.</text>
</comment>
<gene>
    <name evidence="2" type="ORF">Sjap_011569</name>
</gene>